<dbReference type="Gene3D" id="3.40.50.10190">
    <property type="entry name" value="BRCT domain"/>
    <property type="match status" value="1"/>
</dbReference>
<dbReference type="SMART" id="SM00292">
    <property type="entry name" value="BRCT"/>
    <property type="match status" value="1"/>
</dbReference>
<gene>
    <name evidence="3" type="ORF">COCSADRAFT_348315</name>
</gene>
<reference evidence="3 4" key="1">
    <citation type="journal article" date="2012" name="PLoS Pathog.">
        <title>Diverse lifestyles and strategies of plant pathogenesis encoded in the genomes of eighteen Dothideomycetes fungi.</title>
        <authorList>
            <person name="Ohm R.A."/>
            <person name="Feau N."/>
            <person name="Henrissat B."/>
            <person name="Schoch C.L."/>
            <person name="Horwitz B.A."/>
            <person name="Barry K.W."/>
            <person name="Condon B.J."/>
            <person name="Copeland A.C."/>
            <person name="Dhillon B."/>
            <person name="Glaser F."/>
            <person name="Hesse C.N."/>
            <person name="Kosti I."/>
            <person name="LaButti K."/>
            <person name="Lindquist E.A."/>
            <person name="Lucas S."/>
            <person name="Salamov A.A."/>
            <person name="Bradshaw R.E."/>
            <person name="Ciuffetti L."/>
            <person name="Hamelin R.C."/>
            <person name="Kema G.H.J."/>
            <person name="Lawrence C."/>
            <person name="Scott J.A."/>
            <person name="Spatafora J.W."/>
            <person name="Turgeon B.G."/>
            <person name="de Wit P.J.G.M."/>
            <person name="Zhong S."/>
            <person name="Goodwin S.B."/>
            <person name="Grigoriev I.V."/>
        </authorList>
    </citation>
    <scope>NUCLEOTIDE SEQUENCE [LARGE SCALE GENOMIC DNA]</scope>
    <source>
        <strain evidence="4">ND90Pr / ATCC 201652</strain>
    </source>
</reference>
<dbReference type="STRING" id="665912.M2RUU1"/>
<feature type="region of interest" description="Disordered" evidence="1">
    <location>
        <begin position="131"/>
        <end position="166"/>
    </location>
</feature>
<feature type="domain" description="BRCT" evidence="2">
    <location>
        <begin position="1"/>
        <end position="93"/>
    </location>
</feature>
<dbReference type="OrthoDB" id="342264at2759"/>
<evidence type="ECO:0000259" key="2">
    <source>
        <dbReference type="PROSITE" id="PS50172"/>
    </source>
</evidence>
<reference evidence="4" key="2">
    <citation type="journal article" date="2013" name="PLoS Genet.">
        <title>Comparative genome structure, secondary metabolite, and effector coding capacity across Cochliobolus pathogens.</title>
        <authorList>
            <person name="Condon B.J."/>
            <person name="Leng Y."/>
            <person name="Wu D."/>
            <person name="Bushley K.E."/>
            <person name="Ohm R.A."/>
            <person name="Otillar R."/>
            <person name="Martin J."/>
            <person name="Schackwitz W."/>
            <person name="Grimwood J."/>
            <person name="MohdZainudin N."/>
            <person name="Xue C."/>
            <person name="Wang R."/>
            <person name="Manning V.A."/>
            <person name="Dhillon B."/>
            <person name="Tu Z.J."/>
            <person name="Steffenson B.J."/>
            <person name="Salamov A."/>
            <person name="Sun H."/>
            <person name="Lowry S."/>
            <person name="LaButti K."/>
            <person name="Han J."/>
            <person name="Copeland A."/>
            <person name="Lindquist E."/>
            <person name="Barry K."/>
            <person name="Schmutz J."/>
            <person name="Baker S.E."/>
            <person name="Ciuffetti L.M."/>
            <person name="Grigoriev I.V."/>
            <person name="Zhong S."/>
            <person name="Turgeon B.G."/>
        </authorList>
    </citation>
    <scope>NUCLEOTIDE SEQUENCE [LARGE SCALE GENOMIC DNA]</scope>
    <source>
        <strain evidence="4">ND90Pr / ATCC 201652</strain>
    </source>
</reference>
<name>M2RUU1_COCSN</name>
<evidence type="ECO:0000313" key="4">
    <source>
        <dbReference type="Proteomes" id="UP000016934"/>
    </source>
</evidence>
<dbReference type="Proteomes" id="UP000016934">
    <property type="component" value="Unassembled WGS sequence"/>
</dbReference>
<dbReference type="AlphaFoldDB" id="M2RUU1"/>
<dbReference type="PROSITE" id="PS50172">
    <property type="entry name" value="BRCT"/>
    <property type="match status" value="1"/>
</dbReference>
<dbReference type="KEGG" id="bsc:COCSADRAFT_348315"/>
<proteinExistence type="predicted"/>
<dbReference type="InterPro" id="IPR001357">
    <property type="entry name" value="BRCT_dom"/>
</dbReference>
<dbReference type="HOGENOM" id="CLU_048901_0_0_1"/>
<keyword evidence="4" id="KW-1185">Reference proteome</keyword>
<evidence type="ECO:0000313" key="3">
    <source>
        <dbReference type="EMBL" id="EMD58893.1"/>
    </source>
</evidence>
<dbReference type="InterPro" id="IPR036420">
    <property type="entry name" value="BRCT_dom_sf"/>
</dbReference>
<sequence length="435" mass="48707">MGILKNLIIATTGTHIYLPKQIQGWIERNGGRYSPTVHEGVTHLLASEVAYKSKQRTEAVHQALSLGIQILSYDWLDDSLNARKKLPVKSYVREVLSDKRRMAKKLKRLGAEADGKKFREGCEEIMKLTGSVKDTSNPPTLSTIPTSTTLSSAPNDSRTQAKSHRKAEYHYYQDTTGFDYKITLIQSDISNNITAKYHIGLLESHTKPHTYWGLAQYQPVEVTPTSPLPTTISSTSPTTDHKNPDITRVESEKSCLLSLISPPPPNPTTSFTNPLCPRNASFAIAWRSFRHAFHDLTLIPWESRFDAHATSLQKREAARLDVEPYRYVRPRLGMPVGVFPQAGDLFTCGEKYVRGTVGIALFEGELDENGAFGAVVVRERERERVEEERRRIGGVEVQEGEKKRKREGRLGDGVDGRGFVAPEFAHLLRGVGGRK</sequence>
<dbReference type="Pfam" id="PF00533">
    <property type="entry name" value="BRCT"/>
    <property type="match status" value="1"/>
</dbReference>
<dbReference type="eggNOG" id="ENOG502QQZ5">
    <property type="taxonomic scope" value="Eukaryota"/>
</dbReference>
<dbReference type="GeneID" id="19137889"/>
<organism evidence="3 4">
    <name type="scientific">Cochliobolus sativus (strain ND90Pr / ATCC 201652)</name>
    <name type="common">Common root rot and spot blotch fungus</name>
    <name type="synonym">Bipolaris sorokiniana</name>
    <dbReference type="NCBI Taxonomy" id="665912"/>
    <lineage>
        <taxon>Eukaryota</taxon>
        <taxon>Fungi</taxon>
        <taxon>Dikarya</taxon>
        <taxon>Ascomycota</taxon>
        <taxon>Pezizomycotina</taxon>
        <taxon>Dothideomycetes</taxon>
        <taxon>Pleosporomycetidae</taxon>
        <taxon>Pleosporales</taxon>
        <taxon>Pleosporineae</taxon>
        <taxon>Pleosporaceae</taxon>
        <taxon>Bipolaris</taxon>
    </lineage>
</organism>
<dbReference type="RefSeq" id="XP_007705363.1">
    <property type="nucleotide sequence ID" value="XM_007707173.1"/>
</dbReference>
<dbReference type="SUPFAM" id="SSF52113">
    <property type="entry name" value="BRCT domain"/>
    <property type="match status" value="1"/>
</dbReference>
<dbReference type="EMBL" id="KB445654">
    <property type="protein sequence ID" value="EMD58893.1"/>
    <property type="molecule type" value="Genomic_DNA"/>
</dbReference>
<protein>
    <recommendedName>
        <fullName evidence="2">BRCT domain-containing protein</fullName>
    </recommendedName>
</protein>
<feature type="compositionally biased region" description="Low complexity" evidence="1">
    <location>
        <begin position="135"/>
        <end position="152"/>
    </location>
</feature>
<feature type="region of interest" description="Disordered" evidence="1">
    <location>
        <begin position="394"/>
        <end position="413"/>
    </location>
</feature>
<dbReference type="CDD" id="cd00027">
    <property type="entry name" value="BRCT"/>
    <property type="match status" value="1"/>
</dbReference>
<dbReference type="OMA" id="YDWFDDS"/>
<accession>M2RUU1</accession>
<evidence type="ECO:0000256" key="1">
    <source>
        <dbReference type="SAM" id="MobiDB-lite"/>
    </source>
</evidence>